<protein>
    <recommendedName>
        <fullName evidence="6">2-succinyl-5-enolpyruvyl-6-hydroxy-3-cyclohexene-1-carboxylate synthase</fullName>
        <shortName evidence="6">SEPHCHC synthase</shortName>
        <ecNumber evidence="6">2.2.1.9</ecNumber>
    </recommendedName>
    <alternativeName>
        <fullName evidence="6">Menaquinone biosynthesis protein MenD</fullName>
    </alternativeName>
</protein>
<comment type="pathway">
    <text evidence="6">Quinol/quinone metabolism; 1,4-dihydroxy-2-naphthoate biosynthesis; 1,4-dihydroxy-2-naphthoate from chorismate: step 2/7.</text>
</comment>
<dbReference type="GO" id="GO:0009234">
    <property type="term" value="P:menaquinone biosynthetic process"/>
    <property type="evidence" value="ECO:0007669"/>
    <property type="project" value="UniProtKB-UniRule"/>
</dbReference>
<dbReference type="InterPro" id="IPR012001">
    <property type="entry name" value="Thiamin_PyroP_enz_TPP-bd_dom"/>
</dbReference>
<dbReference type="GO" id="GO:0000287">
    <property type="term" value="F:magnesium ion binding"/>
    <property type="evidence" value="ECO:0007669"/>
    <property type="project" value="UniProtKB-UniRule"/>
</dbReference>
<dbReference type="PANTHER" id="PTHR42916:SF1">
    <property type="entry name" value="PROTEIN PHYLLO, CHLOROPLASTIC"/>
    <property type="match status" value="1"/>
</dbReference>
<keyword evidence="6" id="KW-0474">Menaquinone biosynthesis</keyword>
<comment type="cofactor">
    <cofactor evidence="6">
        <name>Mg(2+)</name>
        <dbReference type="ChEBI" id="CHEBI:18420"/>
    </cofactor>
    <cofactor evidence="6">
        <name>Mn(2+)</name>
        <dbReference type="ChEBI" id="CHEBI:29035"/>
    </cofactor>
</comment>
<keyword evidence="4 6" id="KW-0786">Thiamine pyrophosphate</keyword>
<dbReference type="RefSeq" id="WP_245981313.1">
    <property type="nucleotide sequence ID" value="NZ_RBKS01000001.1"/>
</dbReference>
<evidence type="ECO:0000256" key="6">
    <source>
        <dbReference type="HAMAP-Rule" id="MF_01659"/>
    </source>
</evidence>
<gene>
    <name evidence="6" type="primary">menD</name>
    <name evidence="10" type="ORF">C8E83_0149</name>
</gene>
<keyword evidence="2 6" id="KW-0479">Metal-binding</keyword>
<evidence type="ECO:0000259" key="9">
    <source>
        <dbReference type="Pfam" id="PF02776"/>
    </source>
</evidence>
<feature type="domain" description="Thiamine pyrophosphate enzyme TPP-binding" evidence="8">
    <location>
        <begin position="468"/>
        <end position="589"/>
    </location>
</feature>
<evidence type="ECO:0000256" key="3">
    <source>
        <dbReference type="ARBA" id="ARBA00022842"/>
    </source>
</evidence>
<dbReference type="Gene3D" id="3.40.50.970">
    <property type="match status" value="2"/>
</dbReference>
<organism evidence="10 11">
    <name type="scientific">Frondihabitans australicus</name>
    <dbReference type="NCBI Taxonomy" id="386892"/>
    <lineage>
        <taxon>Bacteria</taxon>
        <taxon>Bacillati</taxon>
        <taxon>Actinomycetota</taxon>
        <taxon>Actinomycetes</taxon>
        <taxon>Micrococcales</taxon>
        <taxon>Microbacteriaceae</taxon>
        <taxon>Frondihabitans</taxon>
    </lineage>
</organism>
<evidence type="ECO:0000313" key="10">
    <source>
        <dbReference type="EMBL" id="RKR73067.1"/>
    </source>
</evidence>
<dbReference type="Gene3D" id="3.40.50.1220">
    <property type="entry name" value="TPP-binding domain"/>
    <property type="match status" value="1"/>
</dbReference>
<comment type="catalytic activity">
    <reaction evidence="6">
        <text>isochorismate + 2-oxoglutarate + H(+) = 5-enolpyruvoyl-6-hydroxy-2-succinyl-cyclohex-3-ene-1-carboxylate + CO2</text>
        <dbReference type="Rhea" id="RHEA:25593"/>
        <dbReference type="ChEBI" id="CHEBI:15378"/>
        <dbReference type="ChEBI" id="CHEBI:16526"/>
        <dbReference type="ChEBI" id="CHEBI:16810"/>
        <dbReference type="ChEBI" id="CHEBI:29780"/>
        <dbReference type="ChEBI" id="CHEBI:58818"/>
        <dbReference type="EC" id="2.2.1.9"/>
    </reaction>
</comment>
<dbReference type="GO" id="GO:0070204">
    <property type="term" value="F:2-succinyl-5-enolpyruvyl-6-hydroxy-3-cyclohexene-1-carboxylic-acid synthase activity"/>
    <property type="evidence" value="ECO:0007669"/>
    <property type="project" value="UniProtKB-UniRule"/>
</dbReference>
<keyword evidence="3 6" id="KW-0460">Magnesium</keyword>
<dbReference type="AlphaFoldDB" id="A0A495IAN3"/>
<keyword evidence="5 6" id="KW-0464">Manganese</keyword>
<dbReference type="InterPro" id="IPR029061">
    <property type="entry name" value="THDP-binding"/>
</dbReference>
<sequence>MPDSAPDHLPAPTGSPATDFAVILLAELERAGVRDIVLSPGSRSQALALAAAEFERAGRLRLHVRLDERSSGFLALGLGVEQGVPAAVVTTSGTAVANLHPAVLEAHHSGVPLLLLTADRPLELRGIGSNQTTHQPRLFGESLRMLRDIDAPTDSGVDLPVVRELVREAMSAALGRSSSPDRPASPGPVQLNVAFREPLSAPVTSLPPIEPEAAGSGSRPATPSSPLTLAVDDTPATVVVAGHAAGPDAEETAHRLGAPLLAEVSSGARFGPNLAPAYRQLLDDPEFGGRVRRAIVFGHPTLTRQVPAMLKRPGVEVIVVRGPVPEAYDPSRLATVVDAAEVAQDPRSRDEAHRRWVGTWVQRGRELLGDESPAAPAPEAATATDPRERNAFLRGEVDALRRPITRRGLVEALWNATWPHDRLVLGASRLIREADIAVPGKKIAVHANRGLAGIDGTIATATGIGLASQAGGTHGGRLGWAEGARGITRVLVGDLTLLHDAGSLLFGEGEARPRIQVIVGNDSGGTIFDGLEVAAVAPAEAMRRVQTTPQQASFERLAEAYGWDYVRVTTWAELEQTLVGHSGPVVIEVPLG</sequence>
<dbReference type="InterPro" id="IPR011766">
    <property type="entry name" value="TPP_enzyme_TPP-bd"/>
</dbReference>
<evidence type="ECO:0000256" key="1">
    <source>
        <dbReference type="ARBA" id="ARBA00022679"/>
    </source>
</evidence>
<dbReference type="PANTHER" id="PTHR42916">
    <property type="entry name" value="2-SUCCINYL-5-ENOLPYRUVYL-6-HYDROXY-3-CYCLOHEXENE-1-CARBOXYLATE SYNTHASE"/>
    <property type="match status" value="1"/>
</dbReference>
<dbReference type="SUPFAM" id="SSF52518">
    <property type="entry name" value="Thiamin diphosphate-binding fold (THDP-binding)"/>
    <property type="match status" value="2"/>
</dbReference>
<evidence type="ECO:0000256" key="5">
    <source>
        <dbReference type="ARBA" id="ARBA00023211"/>
    </source>
</evidence>
<comment type="cofactor">
    <cofactor evidence="6">
        <name>thiamine diphosphate</name>
        <dbReference type="ChEBI" id="CHEBI:58937"/>
    </cofactor>
    <text evidence="6">Binds 1 thiamine pyrophosphate per subunit.</text>
</comment>
<dbReference type="Proteomes" id="UP000280008">
    <property type="component" value="Unassembled WGS sequence"/>
</dbReference>
<feature type="region of interest" description="Disordered" evidence="7">
    <location>
        <begin position="202"/>
        <end position="229"/>
    </location>
</feature>
<dbReference type="EC" id="2.2.1.9" evidence="6"/>
<dbReference type="EMBL" id="RBKS01000001">
    <property type="protein sequence ID" value="RKR73067.1"/>
    <property type="molecule type" value="Genomic_DNA"/>
</dbReference>
<evidence type="ECO:0000259" key="8">
    <source>
        <dbReference type="Pfam" id="PF02775"/>
    </source>
</evidence>
<dbReference type="PIRSF" id="PIRSF004983">
    <property type="entry name" value="MenD"/>
    <property type="match status" value="1"/>
</dbReference>
<reference evidence="10 11" key="1">
    <citation type="submission" date="2018-10" db="EMBL/GenBank/DDBJ databases">
        <title>Sequencing the genomes of 1000 actinobacteria strains.</title>
        <authorList>
            <person name="Klenk H.-P."/>
        </authorList>
    </citation>
    <scope>NUCLEOTIDE SEQUENCE [LARGE SCALE GENOMIC DNA]</scope>
    <source>
        <strain evidence="10 11">DSM 17894</strain>
    </source>
</reference>
<dbReference type="Pfam" id="PF02776">
    <property type="entry name" value="TPP_enzyme_N"/>
    <property type="match status" value="1"/>
</dbReference>
<dbReference type="NCBIfam" id="TIGR00173">
    <property type="entry name" value="menD"/>
    <property type="match status" value="1"/>
</dbReference>
<evidence type="ECO:0000256" key="4">
    <source>
        <dbReference type="ARBA" id="ARBA00023052"/>
    </source>
</evidence>
<comment type="subunit">
    <text evidence="6">Homodimer.</text>
</comment>
<keyword evidence="1 6" id="KW-0808">Transferase</keyword>
<comment type="pathway">
    <text evidence="6">Quinol/quinone metabolism; menaquinone biosynthesis.</text>
</comment>
<comment type="caution">
    <text evidence="10">The sequence shown here is derived from an EMBL/GenBank/DDBJ whole genome shotgun (WGS) entry which is preliminary data.</text>
</comment>
<evidence type="ECO:0000256" key="2">
    <source>
        <dbReference type="ARBA" id="ARBA00022723"/>
    </source>
</evidence>
<evidence type="ECO:0000313" key="11">
    <source>
        <dbReference type="Proteomes" id="UP000280008"/>
    </source>
</evidence>
<dbReference type="CDD" id="cd07037">
    <property type="entry name" value="TPP_PYR_MenD"/>
    <property type="match status" value="1"/>
</dbReference>
<feature type="domain" description="Thiamine pyrophosphate enzyme N-terminal TPP-binding" evidence="9">
    <location>
        <begin position="21"/>
        <end position="131"/>
    </location>
</feature>
<comment type="function">
    <text evidence="6">Catalyzes the thiamine diphosphate-dependent decarboxylation of 2-oxoglutarate and the subsequent addition of the resulting succinic semialdehyde-thiamine pyrophosphate anion to isochorismate to yield 2-succinyl-5-enolpyruvyl-6-hydroxy-3-cyclohexene-1-carboxylate (SEPHCHC).</text>
</comment>
<dbReference type="InterPro" id="IPR004433">
    <property type="entry name" value="MenaQ_synth_MenD"/>
</dbReference>
<accession>A0A495IAN3</accession>
<comment type="similarity">
    <text evidence="6">Belongs to the TPP enzyme family. MenD subfamily.</text>
</comment>
<dbReference type="HAMAP" id="MF_01659">
    <property type="entry name" value="MenD"/>
    <property type="match status" value="1"/>
</dbReference>
<dbReference type="UniPathway" id="UPA00079"/>
<dbReference type="UniPathway" id="UPA01057">
    <property type="reaction ID" value="UER00164"/>
</dbReference>
<dbReference type="CDD" id="cd02009">
    <property type="entry name" value="TPP_SHCHC_synthase"/>
    <property type="match status" value="1"/>
</dbReference>
<proteinExistence type="inferred from homology"/>
<dbReference type="Pfam" id="PF02775">
    <property type="entry name" value="TPP_enzyme_C"/>
    <property type="match status" value="1"/>
</dbReference>
<evidence type="ECO:0000256" key="7">
    <source>
        <dbReference type="SAM" id="MobiDB-lite"/>
    </source>
</evidence>
<dbReference type="GO" id="GO:0030976">
    <property type="term" value="F:thiamine pyrophosphate binding"/>
    <property type="evidence" value="ECO:0007669"/>
    <property type="project" value="UniProtKB-UniRule"/>
</dbReference>
<dbReference type="GO" id="GO:0030145">
    <property type="term" value="F:manganese ion binding"/>
    <property type="evidence" value="ECO:0007669"/>
    <property type="project" value="UniProtKB-UniRule"/>
</dbReference>
<keyword evidence="11" id="KW-1185">Reference proteome</keyword>
<name>A0A495IAN3_9MICO</name>